<proteinExistence type="predicted"/>
<keyword evidence="4" id="KW-1185">Reference proteome</keyword>
<dbReference type="PRINTS" id="PR00469">
    <property type="entry name" value="PNDRDTASEII"/>
</dbReference>
<dbReference type="SUPFAM" id="SSF51905">
    <property type="entry name" value="FAD/NAD(P)-binding domain"/>
    <property type="match status" value="1"/>
</dbReference>
<evidence type="ECO:0000313" key="3">
    <source>
        <dbReference type="EMBL" id="VVD79026.1"/>
    </source>
</evidence>
<dbReference type="PANTHER" id="PTHR13847">
    <property type="entry name" value="SARCOSINE DEHYDROGENASE-RELATED"/>
    <property type="match status" value="1"/>
</dbReference>
<dbReference type="PANTHER" id="PTHR13847:SF281">
    <property type="entry name" value="FAD DEPENDENT OXIDOREDUCTASE DOMAIN-CONTAINING PROTEIN"/>
    <property type="match status" value="1"/>
</dbReference>
<dbReference type="Gene3D" id="3.30.9.10">
    <property type="entry name" value="D-Amino Acid Oxidase, subunit A, domain 2"/>
    <property type="match status" value="1"/>
</dbReference>
<sequence>MSNFKTLSVDDRSQLASQYSGAGTSGSLFPLAPALWADTAVPAVSTPALGESTTADVAIIGAGYAGLSAAYHLAKRGVSVVVLESREPGWGGSGRNGGQIIPGLKYDPDELEAKFGGEAGRAVVAFAGSTTEHVFRLIETEKLAVPHVRNGWVQGAHNEKAMKTVETRMRQWTRRGMTGARLLDAAGVRQLLGTNAYKGGWLNPHGGGLQPLSYARELARVAIGAGAKVHGLTRVTGWRREGSAWKVDTKQGAHVLAKTVMVCTNAYTRELSPQLASTVITPNSYQLSTVPLTAEQAASVLPEGHVSSDTRNLLLYFRKDHTGRLLMGGRGPFRQPRLKSDWAHLERAVWKMFPQLQGIAFDHRWCGHVSITRDFIPHLHEPEPGLIVNIGCMGRGVALETAMGEALARYYVTRDERALPFPLTRISRIPLHGLQQLYLAAVVGWYRMRDAGLI</sequence>
<dbReference type="InterPro" id="IPR006076">
    <property type="entry name" value="FAD-dep_OxRdtase"/>
</dbReference>
<evidence type="ECO:0000313" key="4">
    <source>
        <dbReference type="Proteomes" id="UP000383971"/>
    </source>
</evidence>
<dbReference type="GO" id="GO:0016491">
    <property type="term" value="F:oxidoreductase activity"/>
    <property type="evidence" value="ECO:0007669"/>
    <property type="project" value="UniProtKB-KW"/>
</dbReference>
<dbReference type="InterPro" id="IPR036188">
    <property type="entry name" value="FAD/NAD-bd_sf"/>
</dbReference>
<dbReference type="Proteomes" id="UP000383971">
    <property type="component" value="Unassembled WGS sequence"/>
</dbReference>
<dbReference type="GO" id="GO:0005737">
    <property type="term" value="C:cytoplasm"/>
    <property type="evidence" value="ECO:0007669"/>
    <property type="project" value="TreeGrafter"/>
</dbReference>
<dbReference type="Pfam" id="PF01266">
    <property type="entry name" value="DAO"/>
    <property type="match status" value="1"/>
</dbReference>
<gene>
    <name evidence="3" type="ORF">PCO31111_01019</name>
</gene>
<dbReference type="Gene3D" id="3.50.50.60">
    <property type="entry name" value="FAD/NAD(P)-binding domain"/>
    <property type="match status" value="1"/>
</dbReference>
<name>A0A5E4ST12_9BURK</name>
<evidence type="ECO:0000259" key="2">
    <source>
        <dbReference type="Pfam" id="PF01266"/>
    </source>
</evidence>
<dbReference type="EMBL" id="CABPSE010000002">
    <property type="protein sequence ID" value="VVD79026.1"/>
    <property type="molecule type" value="Genomic_DNA"/>
</dbReference>
<evidence type="ECO:0000256" key="1">
    <source>
        <dbReference type="ARBA" id="ARBA00023002"/>
    </source>
</evidence>
<reference evidence="3 4" key="1">
    <citation type="submission" date="2019-08" db="EMBL/GenBank/DDBJ databases">
        <authorList>
            <person name="Peeters C."/>
        </authorList>
    </citation>
    <scope>NUCLEOTIDE SEQUENCE [LARGE SCALE GENOMIC DNA]</scope>
    <source>
        <strain evidence="3 4">LMG 31111</strain>
    </source>
</reference>
<keyword evidence="1" id="KW-0560">Oxidoreductase</keyword>
<protein>
    <submittedName>
        <fullName evidence="3">FAD dependent oxidoreductase</fullName>
    </submittedName>
</protein>
<feature type="domain" description="FAD dependent oxidoreductase" evidence="2">
    <location>
        <begin position="56"/>
        <end position="409"/>
    </location>
</feature>
<accession>A0A5E4ST12</accession>
<dbReference type="AlphaFoldDB" id="A0A5E4ST12"/>
<organism evidence="3 4">
    <name type="scientific">Pandoraea communis</name>
    <dbReference type="NCBI Taxonomy" id="2508297"/>
    <lineage>
        <taxon>Bacteria</taxon>
        <taxon>Pseudomonadati</taxon>
        <taxon>Pseudomonadota</taxon>
        <taxon>Betaproteobacteria</taxon>
        <taxon>Burkholderiales</taxon>
        <taxon>Burkholderiaceae</taxon>
        <taxon>Pandoraea</taxon>
    </lineage>
</organism>